<evidence type="ECO:0008006" key="4">
    <source>
        <dbReference type="Google" id="ProtNLM"/>
    </source>
</evidence>
<dbReference type="Proteomes" id="UP001595851">
    <property type="component" value="Unassembled WGS sequence"/>
</dbReference>
<dbReference type="RefSeq" id="WP_379529520.1">
    <property type="nucleotide sequence ID" value="NZ_JBHSBI010000009.1"/>
</dbReference>
<evidence type="ECO:0000313" key="2">
    <source>
        <dbReference type="EMBL" id="MFC4009476.1"/>
    </source>
</evidence>
<evidence type="ECO:0000313" key="3">
    <source>
        <dbReference type="Proteomes" id="UP001595851"/>
    </source>
</evidence>
<protein>
    <recommendedName>
        <fullName evidence="4">DUF3558 domain-containing protein</fullName>
    </recommendedName>
</protein>
<accession>A0ABV8G9Y2</accession>
<comment type="caution">
    <text evidence="2">The sequence shown here is derived from an EMBL/GenBank/DDBJ whole genome shotgun (WGS) entry which is preliminary data.</text>
</comment>
<proteinExistence type="predicted"/>
<organism evidence="2 3">
    <name type="scientific">Nonomuraea purpurea</name>
    <dbReference type="NCBI Taxonomy" id="1849276"/>
    <lineage>
        <taxon>Bacteria</taxon>
        <taxon>Bacillati</taxon>
        <taxon>Actinomycetota</taxon>
        <taxon>Actinomycetes</taxon>
        <taxon>Streptosporangiales</taxon>
        <taxon>Streptosporangiaceae</taxon>
        <taxon>Nonomuraea</taxon>
    </lineage>
</organism>
<feature type="region of interest" description="Disordered" evidence="1">
    <location>
        <begin position="274"/>
        <end position="306"/>
    </location>
</feature>
<dbReference type="EMBL" id="JBHSBI010000009">
    <property type="protein sequence ID" value="MFC4009476.1"/>
    <property type="molecule type" value="Genomic_DNA"/>
</dbReference>
<sequence length="442" mass="46548">MFVAVGVAVVLFLGVAAAGVFALLPDGNGAGIAAVADEADDDESRTDARPSVTAKAKAKVDLTVFKGEHICSALAPETLKKLVPEAEENPADGTFGPIKTAKCEWKSGDQANQRTERNRMLNVELTTTIRGEDGPEEDFARDREVAEEASGKTIRGGFTYDELRDVPGIGEAAFANTFAESGADRLSNGAEMTVRVAGGVVTVLYLGHDQTGGVFGKRSAVSSDTMMNGAKSAAKEIVAVLAKKPVEARVAERLTGDIRGQDLCKVVPRQLIDKHTPNPTVDAKNRSNSNSRNGKIKEASCSWSGRPVPGQEGPTYLFSRLNVLVSTVEKQPGAAFAGEKKAAQYQPSNPTGGVREGPVKNVSGLGEAAFSQAVETKLGEQHSRTGQVWFLTGKRIVQVRYEGSKALRTPGAALSTTPLEERVVSAAAKTIAEGLSARIAGD</sequence>
<evidence type="ECO:0000256" key="1">
    <source>
        <dbReference type="SAM" id="MobiDB-lite"/>
    </source>
</evidence>
<gene>
    <name evidence="2" type="ORF">ACFOY2_19780</name>
</gene>
<reference evidence="3" key="1">
    <citation type="journal article" date="2019" name="Int. J. Syst. Evol. Microbiol.">
        <title>The Global Catalogue of Microorganisms (GCM) 10K type strain sequencing project: providing services to taxonomists for standard genome sequencing and annotation.</title>
        <authorList>
            <consortium name="The Broad Institute Genomics Platform"/>
            <consortium name="The Broad Institute Genome Sequencing Center for Infectious Disease"/>
            <person name="Wu L."/>
            <person name="Ma J."/>
        </authorList>
    </citation>
    <scope>NUCLEOTIDE SEQUENCE [LARGE SCALE GENOMIC DNA]</scope>
    <source>
        <strain evidence="3">TBRC 1276</strain>
    </source>
</reference>
<name>A0ABV8G9Y2_9ACTN</name>
<keyword evidence="3" id="KW-1185">Reference proteome</keyword>